<comment type="caution">
    <text evidence="3">The sequence shown here is derived from an EMBL/GenBank/DDBJ whole genome shotgun (WGS) entry which is preliminary data.</text>
</comment>
<sequence>MALAQYLARGVCTPRALLWKSARSVSAEAILKSSAGLPRFIAFSPQARAFPSPVSSSFARSFSSSSGMSSAGKDATSVTEPHSAYPETPLHFYRATPYSEGSINHRFFYVNLIFLLFVYDVGSAMLDL</sequence>
<name>A0A2A9M8L2_BESBE</name>
<feature type="transmembrane region" description="Helical" evidence="2">
    <location>
        <begin position="107"/>
        <end position="126"/>
    </location>
</feature>
<dbReference type="VEuPathDB" id="ToxoDB:BESB_022240"/>
<feature type="region of interest" description="Disordered" evidence="1">
    <location>
        <begin position="60"/>
        <end position="83"/>
    </location>
</feature>
<protein>
    <recommendedName>
        <fullName evidence="5">Transmembrane protein</fullName>
    </recommendedName>
</protein>
<evidence type="ECO:0000256" key="1">
    <source>
        <dbReference type="SAM" id="MobiDB-lite"/>
    </source>
</evidence>
<dbReference type="KEGG" id="bbes:BESB_022240"/>
<keyword evidence="2" id="KW-1133">Transmembrane helix</keyword>
<evidence type="ECO:0000256" key="2">
    <source>
        <dbReference type="SAM" id="Phobius"/>
    </source>
</evidence>
<dbReference type="EMBL" id="NWUJ01000013">
    <property type="protein sequence ID" value="PFH31732.1"/>
    <property type="molecule type" value="Genomic_DNA"/>
</dbReference>
<evidence type="ECO:0000313" key="3">
    <source>
        <dbReference type="EMBL" id="PFH31732.1"/>
    </source>
</evidence>
<dbReference type="OrthoDB" id="444868at2759"/>
<dbReference type="AlphaFoldDB" id="A0A2A9M8L2"/>
<evidence type="ECO:0000313" key="4">
    <source>
        <dbReference type="Proteomes" id="UP000224006"/>
    </source>
</evidence>
<gene>
    <name evidence="3" type="ORF">BESB_022240</name>
</gene>
<proteinExistence type="predicted"/>
<dbReference type="GeneID" id="40307284"/>
<feature type="compositionally biased region" description="Low complexity" evidence="1">
    <location>
        <begin position="60"/>
        <end position="72"/>
    </location>
</feature>
<dbReference type="Proteomes" id="UP000224006">
    <property type="component" value="Chromosome XII"/>
</dbReference>
<keyword evidence="2" id="KW-0812">Transmembrane</keyword>
<keyword evidence="4" id="KW-1185">Reference proteome</keyword>
<dbReference type="RefSeq" id="XP_029215741.1">
    <property type="nucleotide sequence ID" value="XM_029360926.1"/>
</dbReference>
<organism evidence="3 4">
    <name type="scientific">Besnoitia besnoiti</name>
    <name type="common">Apicomplexan protozoan</name>
    <dbReference type="NCBI Taxonomy" id="94643"/>
    <lineage>
        <taxon>Eukaryota</taxon>
        <taxon>Sar</taxon>
        <taxon>Alveolata</taxon>
        <taxon>Apicomplexa</taxon>
        <taxon>Conoidasida</taxon>
        <taxon>Coccidia</taxon>
        <taxon>Eucoccidiorida</taxon>
        <taxon>Eimeriorina</taxon>
        <taxon>Sarcocystidae</taxon>
        <taxon>Besnoitia</taxon>
    </lineage>
</organism>
<reference evidence="3 4" key="1">
    <citation type="submission" date="2017-09" db="EMBL/GenBank/DDBJ databases">
        <title>Genome sequencing of Besnoitia besnoiti strain Bb-Ger1.</title>
        <authorList>
            <person name="Schares G."/>
            <person name="Venepally P."/>
            <person name="Lorenzi H.A."/>
        </authorList>
    </citation>
    <scope>NUCLEOTIDE SEQUENCE [LARGE SCALE GENOMIC DNA]</scope>
    <source>
        <strain evidence="3 4">Bb-Ger1</strain>
    </source>
</reference>
<keyword evidence="2" id="KW-0472">Membrane</keyword>
<accession>A0A2A9M8L2</accession>
<evidence type="ECO:0008006" key="5">
    <source>
        <dbReference type="Google" id="ProtNLM"/>
    </source>
</evidence>